<evidence type="ECO:0000313" key="1">
    <source>
        <dbReference type="EMBL" id="CAG8776625.1"/>
    </source>
</evidence>
<keyword evidence="2" id="KW-1185">Reference proteome</keyword>
<feature type="non-terminal residue" evidence="1">
    <location>
        <position position="1"/>
    </location>
</feature>
<gene>
    <name evidence="1" type="ORF">ACOLOM_LOCUS14123</name>
</gene>
<feature type="non-terminal residue" evidence="1">
    <location>
        <position position="150"/>
    </location>
</feature>
<protein>
    <submittedName>
        <fullName evidence="1">15912_t:CDS:1</fullName>
    </submittedName>
</protein>
<evidence type="ECO:0000313" key="2">
    <source>
        <dbReference type="Proteomes" id="UP000789525"/>
    </source>
</evidence>
<proteinExistence type="predicted"/>
<organism evidence="1 2">
    <name type="scientific">Acaulospora colombiana</name>
    <dbReference type="NCBI Taxonomy" id="27376"/>
    <lineage>
        <taxon>Eukaryota</taxon>
        <taxon>Fungi</taxon>
        <taxon>Fungi incertae sedis</taxon>
        <taxon>Mucoromycota</taxon>
        <taxon>Glomeromycotina</taxon>
        <taxon>Glomeromycetes</taxon>
        <taxon>Diversisporales</taxon>
        <taxon>Acaulosporaceae</taxon>
        <taxon>Acaulospora</taxon>
    </lineage>
</organism>
<dbReference type="EMBL" id="CAJVPT010068530">
    <property type="protein sequence ID" value="CAG8776625.1"/>
    <property type="molecule type" value="Genomic_DNA"/>
</dbReference>
<name>A0ACA9R467_9GLOM</name>
<dbReference type="Proteomes" id="UP000789525">
    <property type="component" value="Unassembled WGS sequence"/>
</dbReference>
<accession>A0ACA9R467</accession>
<reference evidence="1" key="1">
    <citation type="submission" date="2021-06" db="EMBL/GenBank/DDBJ databases">
        <authorList>
            <person name="Kallberg Y."/>
            <person name="Tangrot J."/>
            <person name="Rosling A."/>
        </authorList>
    </citation>
    <scope>NUCLEOTIDE SEQUENCE</scope>
    <source>
        <strain evidence="1">CL356</strain>
    </source>
</reference>
<comment type="caution">
    <text evidence="1">The sequence shown here is derived from an EMBL/GenBank/DDBJ whole genome shotgun (WGS) entry which is preliminary data.</text>
</comment>
<sequence length="150" mass="16052">KRTRADSVPVVNVQEASATPNAAPEIRQVQNAPEPSVITQRPVIAPKFARNAEMEDRRKARIEARNALAELRAQNQAQAKAPPETKPAEAEDAAQEASSESESDSDFDVMGVAPDDDLDPPEAVDGSDPSSDPAELANVCPSYSLDAKFK</sequence>